<dbReference type="InterPro" id="IPR036514">
    <property type="entry name" value="SGNH_hydro_sf"/>
</dbReference>
<reference evidence="5 6" key="1">
    <citation type="submission" date="2019-07" db="EMBL/GenBank/DDBJ databases">
        <title>complete genome sequencing of Ornithinimicrobium sp. H23M54.</title>
        <authorList>
            <person name="Bae J.-W."/>
            <person name="Lee S.-Y."/>
        </authorList>
    </citation>
    <scope>NUCLEOTIDE SEQUENCE [LARGE SCALE GENOMIC DNA]</scope>
    <source>
        <strain evidence="5 6">H23M54</strain>
    </source>
</reference>
<feature type="active site" description="Nucleophile" evidence="1">
    <location>
        <position position="40"/>
    </location>
</feature>
<dbReference type="KEGG" id="orz:FNH13_14650"/>
<evidence type="ECO:0000256" key="1">
    <source>
        <dbReference type="PIRSR" id="PIRSR637460-1"/>
    </source>
</evidence>
<protein>
    <submittedName>
        <fullName evidence="5">SGNH/GDSL hydrolase family protein</fullName>
    </submittedName>
</protein>
<dbReference type="Gene3D" id="3.40.50.1110">
    <property type="entry name" value="SGNH hydrolase"/>
    <property type="match status" value="1"/>
</dbReference>
<name>A0A516GD12_9MICO</name>
<evidence type="ECO:0000313" key="6">
    <source>
        <dbReference type="Proteomes" id="UP000315395"/>
    </source>
</evidence>
<feature type="chain" id="PRO_5021760076" evidence="3">
    <location>
        <begin position="28"/>
        <end position="269"/>
    </location>
</feature>
<dbReference type="Proteomes" id="UP000315395">
    <property type="component" value="Chromosome"/>
</dbReference>
<evidence type="ECO:0000259" key="4">
    <source>
        <dbReference type="Pfam" id="PF13472"/>
    </source>
</evidence>
<keyword evidence="5" id="KW-0378">Hydrolase</keyword>
<accession>A0A516GD12</accession>
<evidence type="ECO:0000256" key="3">
    <source>
        <dbReference type="SAM" id="SignalP"/>
    </source>
</evidence>
<keyword evidence="6" id="KW-1185">Reference proteome</keyword>
<organism evidence="5 6">
    <name type="scientific">Ornithinimicrobium ciconiae</name>
    <dbReference type="NCBI Taxonomy" id="2594265"/>
    <lineage>
        <taxon>Bacteria</taxon>
        <taxon>Bacillati</taxon>
        <taxon>Actinomycetota</taxon>
        <taxon>Actinomycetes</taxon>
        <taxon>Micrococcales</taxon>
        <taxon>Ornithinimicrobiaceae</taxon>
        <taxon>Ornithinimicrobium</taxon>
    </lineage>
</organism>
<evidence type="ECO:0000256" key="2">
    <source>
        <dbReference type="PIRSR" id="PIRSR637460-2"/>
    </source>
</evidence>
<feature type="signal peptide" evidence="3">
    <location>
        <begin position="1"/>
        <end position="27"/>
    </location>
</feature>
<dbReference type="EMBL" id="CP041616">
    <property type="protein sequence ID" value="QDO89415.1"/>
    <property type="molecule type" value="Genomic_DNA"/>
</dbReference>
<keyword evidence="3" id="KW-0732">Signal</keyword>
<dbReference type="OrthoDB" id="5503950at2"/>
<dbReference type="PANTHER" id="PTHR37981:SF1">
    <property type="entry name" value="SGNH HYDROLASE-TYPE ESTERASE DOMAIN-CONTAINING PROTEIN"/>
    <property type="match status" value="1"/>
</dbReference>
<dbReference type="GO" id="GO:0019433">
    <property type="term" value="P:triglyceride catabolic process"/>
    <property type="evidence" value="ECO:0007669"/>
    <property type="project" value="TreeGrafter"/>
</dbReference>
<keyword evidence="2" id="KW-1015">Disulfide bond</keyword>
<dbReference type="InterPro" id="IPR037460">
    <property type="entry name" value="SEST-like"/>
</dbReference>
<proteinExistence type="predicted"/>
<evidence type="ECO:0000313" key="5">
    <source>
        <dbReference type="EMBL" id="QDO89415.1"/>
    </source>
</evidence>
<dbReference type="SUPFAM" id="SSF52266">
    <property type="entry name" value="SGNH hydrolase"/>
    <property type="match status" value="1"/>
</dbReference>
<feature type="domain" description="SGNH hydrolase-type esterase" evidence="4">
    <location>
        <begin position="36"/>
        <end position="251"/>
    </location>
</feature>
<feature type="active site" evidence="1">
    <location>
        <position position="244"/>
    </location>
</feature>
<gene>
    <name evidence="5" type="ORF">FNH13_14650</name>
</gene>
<sequence>MTPTARTMTCLAAAVGLLLPLSATATAAPPSFTYDAIGDSYAAGSGAPDGAAYPDLLDGRMRISLEDFAAVPGATAGPGGNSLQSQLDALDENTDLVTLTIGGNDIPWGQTVLICLAADDPLCLLQITAVEAQIRSTLPATLDTAYTDVRAAAPHAHVAVTGYARLYSPEFGDYTVPGTQALMSVVEQQAANDAADLLNATIADVAQQHGFQFVDVTKRFDGHGVNADDPWLHGAIAPTGGAFHPNADGYRSGYAPALTSAINPRDLRG</sequence>
<dbReference type="InterPro" id="IPR013830">
    <property type="entry name" value="SGNH_hydro"/>
</dbReference>
<dbReference type="GO" id="GO:0004806">
    <property type="term" value="F:triacylglycerol lipase activity"/>
    <property type="evidence" value="ECO:0007669"/>
    <property type="project" value="TreeGrafter"/>
</dbReference>
<dbReference type="AlphaFoldDB" id="A0A516GD12"/>
<dbReference type="CDD" id="cd01823">
    <property type="entry name" value="SEST_like"/>
    <property type="match status" value="1"/>
</dbReference>
<feature type="disulfide bond" evidence="2">
    <location>
        <begin position="115"/>
        <end position="123"/>
    </location>
</feature>
<dbReference type="Pfam" id="PF13472">
    <property type="entry name" value="Lipase_GDSL_2"/>
    <property type="match status" value="1"/>
</dbReference>
<dbReference type="PANTHER" id="PTHR37981">
    <property type="entry name" value="LIPASE 2"/>
    <property type="match status" value="1"/>
</dbReference>
<dbReference type="RefSeq" id="WP_143784102.1">
    <property type="nucleotide sequence ID" value="NZ_CP041616.1"/>
</dbReference>